<keyword evidence="2" id="KW-1185">Reference proteome</keyword>
<evidence type="ECO:0008006" key="3">
    <source>
        <dbReference type="Google" id="ProtNLM"/>
    </source>
</evidence>
<accession>A0AA90NX52</accession>
<evidence type="ECO:0000313" key="1">
    <source>
        <dbReference type="EMBL" id="MDP0589563.1"/>
    </source>
</evidence>
<comment type="caution">
    <text evidence="1">The sequence shown here is derived from an EMBL/GenBank/DDBJ whole genome shotgun (WGS) entry which is preliminary data.</text>
</comment>
<name>A0AA90NX52_9GAMM</name>
<organism evidence="1 2">
    <name type="scientific">Candidatus Endonucleibacter bathymodioli</name>
    <dbReference type="NCBI Taxonomy" id="539814"/>
    <lineage>
        <taxon>Bacteria</taxon>
        <taxon>Pseudomonadati</taxon>
        <taxon>Pseudomonadota</taxon>
        <taxon>Gammaproteobacteria</taxon>
        <taxon>Oceanospirillales</taxon>
        <taxon>Endozoicomonadaceae</taxon>
        <taxon>Candidatus Endonucleibacter</taxon>
    </lineage>
</organism>
<gene>
    <name evidence="1" type="ORF">QS748_10385</name>
</gene>
<evidence type="ECO:0000313" key="2">
    <source>
        <dbReference type="Proteomes" id="UP001178148"/>
    </source>
</evidence>
<dbReference type="AlphaFoldDB" id="A0AA90NX52"/>
<protein>
    <recommendedName>
        <fullName evidence="3">IS5/IS1182 family transposase</fullName>
    </recommendedName>
</protein>
<dbReference type="Proteomes" id="UP001178148">
    <property type="component" value="Unassembled WGS sequence"/>
</dbReference>
<proteinExistence type="predicted"/>
<sequence length="68" mass="8178">MKQITFASSEYTHKKIITKRDLFLNEMKKTVPWVRLLNIIEPYYSKKGKDNPPMPMPMPLKSMLRIYF</sequence>
<reference evidence="1 2" key="1">
    <citation type="journal article" date="2023" name="bioRxiv">
        <title>An intranuclear bacterial parasite of deep-sea mussels expresses apoptosis inhibitors acquired from its host.</title>
        <authorList>
            <person name="Gonzalez Porras M.A."/>
            <person name="Assie A."/>
            <person name="Tietjen M."/>
            <person name="Violette M."/>
            <person name="Kleiner M."/>
            <person name="Gruber-Vodicka H."/>
            <person name="Dubilier N."/>
            <person name="Leisch N."/>
        </authorList>
    </citation>
    <scope>NUCLEOTIDE SEQUENCE [LARGE SCALE GENOMIC DNA]</scope>
    <source>
        <strain evidence="1">IAP13</strain>
    </source>
</reference>
<dbReference type="EMBL" id="JASXSV010000016">
    <property type="protein sequence ID" value="MDP0589563.1"/>
    <property type="molecule type" value="Genomic_DNA"/>
</dbReference>